<evidence type="ECO:0000313" key="1">
    <source>
        <dbReference type="EMBL" id="KIM54781.1"/>
    </source>
</evidence>
<evidence type="ECO:0000313" key="2">
    <source>
        <dbReference type="Proteomes" id="UP000053989"/>
    </source>
</evidence>
<gene>
    <name evidence="1" type="ORF">SCLCIDRAFT_1221711</name>
</gene>
<organism evidence="1 2">
    <name type="scientific">Scleroderma citrinum Foug A</name>
    <dbReference type="NCBI Taxonomy" id="1036808"/>
    <lineage>
        <taxon>Eukaryota</taxon>
        <taxon>Fungi</taxon>
        <taxon>Dikarya</taxon>
        <taxon>Basidiomycota</taxon>
        <taxon>Agaricomycotina</taxon>
        <taxon>Agaricomycetes</taxon>
        <taxon>Agaricomycetidae</taxon>
        <taxon>Boletales</taxon>
        <taxon>Sclerodermatineae</taxon>
        <taxon>Sclerodermataceae</taxon>
        <taxon>Scleroderma</taxon>
    </lineage>
</organism>
<keyword evidence="2" id="KW-1185">Reference proteome</keyword>
<accession>A0A0C3DFB8</accession>
<protein>
    <submittedName>
        <fullName evidence="1">Uncharacterized protein</fullName>
    </submittedName>
</protein>
<dbReference type="EMBL" id="KN822147">
    <property type="protein sequence ID" value="KIM54781.1"/>
    <property type="molecule type" value="Genomic_DNA"/>
</dbReference>
<proteinExistence type="predicted"/>
<reference evidence="2" key="2">
    <citation type="submission" date="2015-01" db="EMBL/GenBank/DDBJ databases">
        <title>Evolutionary Origins and Diversification of the Mycorrhizal Mutualists.</title>
        <authorList>
            <consortium name="DOE Joint Genome Institute"/>
            <consortium name="Mycorrhizal Genomics Consortium"/>
            <person name="Kohler A."/>
            <person name="Kuo A."/>
            <person name="Nagy L.G."/>
            <person name="Floudas D."/>
            <person name="Copeland A."/>
            <person name="Barry K.W."/>
            <person name="Cichocki N."/>
            <person name="Veneault-Fourrey C."/>
            <person name="LaButti K."/>
            <person name="Lindquist E.A."/>
            <person name="Lipzen A."/>
            <person name="Lundell T."/>
            <person name="Morin E."/>
            <person name="Murat C."/>
            <person name="Riley R."/>
            <person name="Ohm R."/>
            <person name="Sun H."/>
            <person name="Tunlid A."/>
            <person name="Henrissat B."/>
            <person name="Grigoriev I.V."/>
            <person name="Hibbett D.S."/>
            <person name="Martin F."/>
        </authorList>
    </citation>
    <scope>NUCLEOTIDE SEQUENCE [LARGE SCALE GENOMIC DNA]</scope>
    <source>
        <strain evidence="2">Foug A</strain>
    </source>
</reference>
<dbReference type="HOGENOM" id="CLU_2706285_0_0_1"/>
<sequence length="73" mass="8026">MSLPFGLSTGLPVPPLLLPWLPPRDTTVSAQRSWALTCAPSHDATDWISNRPTGGIIFMGLPRFPRMLSEEHS</sequence>
<dbReference type="Proteomes" id="UP000053989">
    <property type="component" value="Unassembled WGS sequence"/>
</dbReference>
<dbReference type="AlphaFoldDB" id="A0A0C3DFB8"/>
<name>A0A0C3DFB8_9AGAM</name>
<dbReference type="InParanoid" id="A0A0C3DFB8"/>
<reference evidence="1 2" key="1">
    <citation type="submission" date="2014-04" db="EMBL/GenBank/DDBJ databases">
        <authorList>
            <consortium name="DOE Joint Genome Institute"/>
            <person name="Kuo A."/>
            <person name="Kohler A."/>
            <person name="Nagy L.G."/>
            <person name="Floudas D."/>
            <person name="Copeland A."/>
            <person name="Barry K.W."/>
            <person name="Cichocki N."/>
            <person name="Veneault-Fourrey C."/>
            <person name="LaButti K."/>
            <person name="Lindquist E.A."/>
            <person name="Lipzen A."/>
            <person name="Lundell T."/>
            <person name="Morin E."/>
            <person name="Murat C."/>
            <person name="Sun H."/>
            <person name="Tunlid A."/>
            <person name="Henrissat B."/>
            <person name="Grigoriev I.V."/>
            <person name="Hibbett D.S."/>
            <person name="Martin F."/>
            <person name="Nordberg H.P."/>
            <person name="Cantor M.N."/>
            <person name="Hua S.X."/>
        </authorList>
    </citation>
    <scope>NUCLEOTIDE SEQUENCE [LARGE SCALE GENOMIC DNA]</scope>
    <source>
        <strain evidence="1 2">Foug A</strain>
    </source>
</reference>